<dbReference type="AlphaFoldDB" id="A0A369JP95"/>
<gene>
    <name evidence="2" type="ORF">Hypma_010727</name>
</gene>
<evidence type="ECO:0000313" key="2">
    <source>
        <dbReference type="EMBL" id="RDB22205.1"/>
    </source>
</evidence>
<sequence>MQSKTQPNCVTCWTAPVPGKKFTVAWKDGLKQFPILSVTTINGVICSKTVLPDEAFRKEFPQINYDTVPVSRMWISSTKWQDLMFAPTVAAGPKEQTCITQFGVIQVDLWRFNSTGYRMEPFPQASPPTQGEKVAGTDDLKGEKDRSPLPVPAPLQIPIFSGDKVGNAPLVSFIFNYKPMALLIAHKIVQRPLDNRKYILARLVRMDVMLKVKLQSFLPGAEPGEPTVEARSRVRAPVRRRKIKQELETVEASRSVQDPAEVIELTGSPI</sequence>
<dbReference type="InParanoid" id="A0A369JP95"/>
<proteinExistence type="predicted"/>
<dbReference type="STRING" id="39966.A0A369JP95"/>
<comment type="caution">
    <text evidence="2">The sequence shown here is derived from an EMBL/GenBank/DDBJ whole genome shotgun (WGS) entry which is preliminary data.</text>
</comment>
<feature type="compositionally biased region" description="Basic and acidic residues" evidence="1">
    <location>
        <begin position="135"/>
        <end position="147"/>
    </location>
</feature>
<reference evidence="2" key="1">
    <citation type="submission" date="2018-04" db="EMBL/GenBank/DDBJ databases">
        <title>Whole genome sequencing of Hypsizygus marmoreus.</title>
        <authorList>
            <person name="Choi I.-G."/>
            <person name="Min B."/>
            <person name="Kim J.-G."/>
            <person name="Kim S."/>
            <person name="Oh Y.-L."/>
            <person name="Kong W.-S."/>
            <person name="Park H."/>
            <person name="Jeong J."/>
            <person name="Song E.-S."/>
        </authorList>
    </citation>
    <scope>NUCLEOTIDE SEQUENCE [LARGE SCALE GENOMIC DNA]</scope>
    <source>
        <strain evidence="2">51987-8</strain>
    </source>
</reference>
<organism evidence="2 3">
    <name type="scientific">Hypsizygus marmoreus</name>
    <name type="common">White beech mushroom</name>
    <name type="synonym">Agaricus marmoreus</name>
    <dbReference type="NCBI Taxonomy" id="39966"/>
    <lineage>
        <taxon>Eukaryota</taxon>
        <taxon>Fungi</taxon>
        <taxon>Dikarya</taxon>
        <taxon>Basidiomycota</taxon>
        <taxon>Agaricomycotina</taxon>
        <taxon>Agaricomycetes</taxon>
        <taxon>Agaricomycetidae</taxon>
        <taxon>Agaricales</taxon>
        <taxon>Tricholomatineae</taxon>
        <taxon>Lyophyllaceae</taxon>
        <taxon>Hypsizygus</taxon>
    </lineage>
</organism>
<name>A0A369JP95_HYPMA</name>
<accession>A0A369JP95</accession>
<dbReference type="Proteomes" id="UP000076154">
    <property type="component" value="Unassembled WGS sequence"/>
</dbReference>
<keyword evidence="3" id="KW-1185">Reference proteome</keyword>
<feature type="region of interest" description="Disordered" evidence="1">
    <location>
        <begin position="121"/>
        <end position="147"/>
    </location>
</feature>
<protein>
    <submittedName>
        <fullName evidence="2">Uncharacterized protein</fullName>
    </submittedName>
</protein>
<dbReference type="EMBL" id="LUEZ02000052">
    <property type="protein sequence ID" value="RDB22205.1"/>
    <property type="molecule type" value="Genomic_DNA"/>
</dbReference>
<evidence type="ECO:0000313" key="3">
    <source>
        <dbReference type="Proteomes" id="UP000076154"/>
    </source>
</evidence>
<evidence type="ECO:0000256" key="1">
    <source>
        <dbReference type="SAM" id="MobiDB-lite"/>
    </source>
</evidence>